<evidence type="ECO:0000313" key="3">
    <source>
        <dbReference type="Proteomes" id="UP001596023"/>
    </source>
</evidence>
<keyword evidence="1" id="KW-1133">Transmembrane helix</keyword>
<organism evidence="2 3">
    <name type="scientific">Dysgonomonas termitidis</name>
    <dbReference type="NCBI Taxonomy" id="1516126"/>
    <lineage>
        <taxon>Bacteria</taxon>
        <taxon>Pseudomonadati</taxon>
        <taxon>Bacteroidota</taxon>
        <taxon>Bacteroidia</taxon>
        <taxon>Bacteroidales</taxon>
        <taxon>Dysgonomonadaceae</taxon>
        <taxon>Dysgonomonas</taxon>
    </lineage>
</organism>
<evidence type="ECO:0008006" key="4">
    <source>
        <dbReference type="Google" id="ProtNLM"/>
    </source>
</evidence>
<dbReference type="EMBL" id="JBHSGN010000094">
    <property type="protein sequence ID" value="MFC4675282.1"/>
    <property type="molecule type" value="Genomic_DNA"/>
</dbReference>
<evidence type="ECO:0000256" key="1">
    <source>
        <dbReference type="SAM" id="Phobius"/>
    </source>
</evidence>
<gene>
    <name evidence="2" type="ORF">ACFO6W_16420</name>
</gene>
<reference evidence="3" key="1">
    <citation type="journal article" date="2019" name="Int. J. Syst. Evol. Microbiol.">
        <title>The Global Catalogue of Microorganisms (GCM) 10K type strain sequencing project: providing services to taxonomists for standard genome sequencing and annotation.</title>
        <authorList>
            <consortium name="The Broad Institute Genomics Platform"/>
            <consortium name="The Broad Institute Genome Sequencing Center for Infectious Disease"/>
            <person name="Wu L."/>
            <person name="Ma J."/>
        </authorList>
    </citation>
    <scope>NUCLEOTIDE SEQUENCE [LARGE SCALE GENOMIC DNA]</scope>
    <source>
        <strain evidence="3">CCUG 66188</strain>
    </source>
</reference>
<keyword evidence="1" id="KW-0812">Transmembrane</keyword>
<keyword evidence="3" id="KW-1185">Reference proteome</keyword>
<accession>A0ABV9KYE6</accession>
<proteinExistence type="predicted"/>
<feature type="transmembrane region" description="Helical" evidence="1">
    <location>
        <begin position="102"/>
        <end position="119"/>
    </location>
</feature>
<protein>
    <recommendedName>
        <fullName evidence="4">TerB N-terminal domain-containing protein</fullName>
    </recommendedName>
</protein>
<comment type="caution">
    <text evidence="2">The sequence shown here is derived from an EMBL/GenBank/DDBJ whole genome shotgun (WGS) entry which is preliminary data.</text>
</comment>
<dbReference type="RefSeq" id="WP_379998382.1">
    <property type="nucleotide sequence ID" value="NZ_JBHSGN010000094.1"/>
</dbReference>
<dbReference type="Proteomes" id="UP001596023">
    <property type="component" value="Unassembled WGS sequence"/>
</dbReference>
<sequence length="796" mass="93026">MKQKKNIRGTLKQALFTSPNPPKGKNDFLYLHDFIFPNKELFISFLEEENTERQITLAKDILLCITYDSHFSPPTRLLFNILDMDSGDLHEKVDNYIKRDHFVHLVHSYILGVYLYFYHTPINEKVTKLFQLKRSKKKILDSSMNISAKKDVIIAWRYFVLYHDLAYPFEYYLGIENNTDSFKDKQKKYIKAFEKISKSLGKDLVFKSLSKIIAINNLNTAHNEESFGLLVSNYLIEEIQEEASTEITEKAVVKEIDGKNKDIIDDLSPTKWGNAKKLAGIYGYKTLRNIVNIFPKENICAVLFDSNNYPLVLYIPTNTVSSKKEEEILDTEKDSANEKGKQDKSHVVYLTKYYKKRNNNPMLLASFPFEDLHYNKNYTIQYFYANPFEQISVFFDYLFSDIEKRDYQEALEHLANLTKSKLELITTENEFQQYCFEIYLVLYKLAGYYKYMEDDPSINSSAIDGLLQEIQNLNNNIPDLISSVLNKLLKNKLPQKEYFQFTEKDADETVREIFSDAFGDYETMIANISTHISGDIIANNNLVVAIRSIRENLGTKLKFEIDPTFLIKYETNSIDTEAFFSSVEKDPFFLAINKKMKEVELGDFEHILNNYRPIHGKRNGKYYDHGIYSALVMIEILNIYEIILSHNQSDINLLRLKNLAINTDISQWDQKKNYKRFDILTESCFAIAIHNLYPSELENKYYKTDLLKSPFAYFAILTDTLQPWDRKFSANQAYMDLPYATTSNNFNIEIIRNKIRITEGIHEIKLEKRLNQLKNSLNDFLKNASDNIDVILSEIN</sequence>
<evidence type="ECO:0000313" key="2">
    <source>
        <dbReference type="EMBL" id="MFC4675282.1"/>
    </source>
</evidence>
<name>A0ABV9KYE6_9BACT</name>
<keyword evidence="1" id="KW-0472">Membrane</keyword>